<evidence type="ECO:0000313" key="1">
    <source>
        <dbReference type="EMBL" id="KAK1460204.1"/>
    </source>
</evidence>
<dbReference type="Proteomes" id="UP001239795">
    <property type="component" value="Unassembled WGS sequence"/>
</dbReference>
<protein>
    <submittedName>
        <fullName evidence="1">Uncharacterized protein</fullName>
    </submittedName>
</protein>
<organism evidence="1 2">
    <name type="scientific">Colletotrichum melonis</name>
    <dbReference type="NCBI Taxonomy" id="1209925"/>
    <lineage>
        <taxon>Eukaryota</taxon>
        <taxon>Fungi</taxon>
        <taxon>Dikarya</taxon>
        <taxon>Ascomycota</taxon>
        <taxon>Pezizomycotina</taxon>
        <taxon>Sordariomycetes</taxon>
        <taxon>Hypocreomycetidae</taxon>
        <taxon>Glomerellales</taxon>
        <taxon>Glomerellaceae</taxon>
        <taxon>Colletotrichum</taxon>
        <taxon>Colletotrichum acutatum species complex</taxon>
    </lineage>
</organism>
<keyword evidence="2" id="KW-1185">Reference proteome</keyword>
<proteinExistence type="predicted"/>
<dbReference type="EMBL" id="MLGG01000013">
    <property type="protein sequence ID" value="KAK1460204.1"/>
    <property type="molecule type" value="Genomic_DNA"/>
</dbReference>
<comment type="caution">
    <text evidence="1">The sequence shown here is derived from an EMBL/GenBank/DDBJ whole genome shotgun (WGS) entry which is preliminary data.</text>
</comment>
<sequence>MGRLLRVSTSPSPTSRTCASWRLRLAKWKKVSETSVSFISFRIAESGELLLQASLTEATRTSFM</sequence>
<gene>
    <name evidence="1" type="ORF">CMEL01_03203</name>
</gene>
<accession>A0AAI9UKN1</accession>
<evidence type="ECO:0000313" key="2">
    <source>
        <dbReference type="Proteomes" id="UP001239795"/>
    </source>
</evidence>
<name>A0AAI9UKN1_9PEZI</name>
<reference evidence="1 2" key="1">
    <citation type="submission" date="2016-10" db="EMBL/GenBank/DDBJ databases">
        <title>The genome sequence of Colletotrichum fioriniae PJ7.</title>
        <authorList>
            <person name="Baroncelli R."/>
        </authorList>
    </citation>
    <scope>NUCLEOTIDE SEQUENCE [LARGE SCALE GENOMIC DNA]</scope>
    <source>
        <strain evidence="1">Col 31</strain>
    </source>
</reference>
<dbReference type="AlphaFoldDB" id="A0AAI9UKN1"/>